<dbReference type="InterPro" id="IPR032322">
    <property type="entry name" value="DUF4850"/>
</dbReference>
<dbReference type="GeneID" id="89501403"/>
<evidence type="ECO:0008006" key="4">
    <source>
        <dbReference type="Google" id="ProtNLM"/>
    </source>
</evidence>
<dbReference type="PROSITE" id="PS51257">
    <property type="entry name" value="PROKAR_LIPOPROTEIN"/>
    <property type="match status" value="1"/>
</dbReference>
<dbReference type="Proteomes" id="UP000012081">
    <property type="component" value="Unassembled WGS sequence"/>
</dbReference>
<dbReference type="AlphaFoldDB" id="M8DAF0"/>
<dbReference type="EMBL" id="APBN01000018">
    <property type="protein sequence ID" value="EMT50292.1"/>
    <property type="molecule type" value="Genomic_DNA"/>
</dbReference>
<accession>M8DAF0</accession>
<evidence type="ECO:0000256" key="1">
    <source>
        <dbReference type="SAM" id="SignalP"/>
    </source>
</evidence>
<dbReference type="Pfam" id="PF16142">
    <property type="entry name" value="DUF4850"/>
    <property type="match status" value="1"/>
</dbReference>
<evidence type="ECO:0000313" key="2">
    <source>
        <dbReference type="EMBL" id="EMT50292.1"/>
    </source>
</evidence>
<dbReference type="RefSeq" id="WP_003392231.1">
    <property type="nucleotide sequence ID" value="NZ_APBN01000018.1"/>
</dbReference>
<dbReference type="OrthoDB" id="2606423at2"/>
<dbReference type="PATRIC" id="fig|1300222.3.peg.4933"/>
<gene>
    <name evidence="2" type="ORF">I532_23481</name>
</gene>
<organism evidence="2 3">
    <name type="scientific">Brevibacillus borstelensis AK1</name>
    <dbReference type="NCBI Taxonomy" id="1300222"/>
    <lineage>
        <taxon>Bacteria</taxon>
        <taxon>Bacillati</taxon>
        <taxon>Bacillota</taxon>
        <taxon>Bacilli</taxon>
        <taxon>Bacillales</taxon>
        <taxon>Paenibacillaceae</taxon>
        <taxon>Brevibacillus</taxon>
    </lineage>
</organism>
<name>M8DAF0_9BACL</name>
<reference evidence="2 3" key="1">
    <citation type="submission" date="2013-03" db="EMBL/GenBank/DDBJ databases">
        <title>Assembly of a new bacterial strain Brevibacillus borstelensis AK1.</title>
        <authorList>
            <person name="Rajan I."/>
            <person name="PoliReddy D."/>
            <person name="Sugumar T."/>
            <person name="Rathinam K."/>
            <person name="Alqarawi S."/>
            <person name="Khalil A.B."/>
            <person name="Sivakumar N."/>
        </authorList>
    </citation>
    <scope>NUCLEOTIDE SEQUENCE [LARGE SCALE GENOMIC DNA]</scope>
    <source>
        <strain evidence="2 3">AK1</strain>
    </source>
</reference>
<proteinExistence type="predicted"/>
<keyword evidence="3" id="KW-1185">Reference proteome</keyword>
<comment type="caution">
    <text evidence="2">The sequence shown here is derived from an EMBL/GenBank/DDBJ whole genome shotgun (WGS) entry which is preliminary data.</text>
</comment>
<feature type="signal peptide" evidence="1">
    <location>
        <begin position="1"/>
        <end position="22"/>
    </location>
</feature>
<evidence type="ECO:0000313" key="3">
    <source>
        <dbReference type="Proteomes" id="UP000012081"/>
    </source>
</evidence>
<sequence>MGKEKRSALRFKNLLMVGLSLAAVGCSTGPQAALHTEKPGEITAAAAAILNDSPVQKEDAAEKLPASFMIEAGQVSFQGKTGETITSLPLKVIKAEFYIDGDQPQTVGPKKPYPVIPLSIPQSSKDELGAYWMDVLGGGSVFFIGPRDWTLGQAGIGANGSIGIELVNPHDPNQKLNYSDNAGGCQGCAITSIGTYFPDKEKWAEEQGFPISAKVAFKERTLVSPTTVQYLLADSPDGYHISGVAHHLSQEGSQRFLKMEISCQAEQAKTAKDILDLFVTTGASAASLLE</sequence>
<protein>
    <recommendedName>
        <fullName evidence="4">Lipoprotein</fullName>
    </recommendedName>
</protein>
<feature type="chain" id="PRO_5038587288" description="Lipoprotein" evidence="1">
    <location>
        <begin position="23"/>
        <end position="290"/>
    </location>
</feature>
<keyword evidence="1" id="KW-0732">Signal</keyword>